<name>M3FK43_9ACTN</name>
<protein>
    <submittedName>
        <fullName evidence="1">Oxidoreductase</fullName>
    </submittedName>
</protein>
<gene>
    <name evidence="1" type="ORF">SBD_4839</name>
</gene>
<dbReference type="AlphaFoldDB" id="M3FK43"/>
<reference evidence="2" key="1">
    <citation type="journal article" date="2013" name="Genome Announc.">
        <title>Draft Genome Sequence of Streptomyces bottropensis ATCC 25435, a Bottromycin-Producing Actinomycete.</title>
        <authorList>
            <person name="Zhang H."/>
            <person name="Zhou W."/>
            <person name="Zhuang Y."/>
            <person name="Liang X."/>
            <person name="Liu T."/>
        </authorList>
    </citation>
    <scope>NUCLEOTIDE SEQUENCE [LARGE SCALE GENOMIC DNA]</scope>
    <source>
        <strain evidence="2">ATCC 25435</strain>
    </source>
</reference>
<evidence type="ECO:0000313" key="2">
    <source>
        <dbReference type="Proteomes" id="UP000030760"/>
    </source>
</evidence>
<evidence type="ECO:0000313" key="1">
    <source>
        <dbReference type="EMBL" id="EMF53295.1"/>
    </source>
</evidence>
<dbReference type="Proteomes" id="UP000030760">
    <property type="component" value="Unassembled WGS sequence"/>
</dbReference>
<proteinExistence type="predicted"/>
<organism evidence="1 2">
    <name type="scientific">Streptomyces bottropensis ATCC 25435</name>
    <dbReference type="NCBI Taxonomy" id="1054862"/>
    <lineage>
        <taxon>Bacteria</taxon>
        <taxon>Bacillati</taxon>
        <taxon>Actinomycetota</taxon>
        <taxon>Actinomycetes</taxon>
        <taxon>Kitasatosporales</taxon>
        <taxon>Streptomycetaceae</taxon>
        <taxon>Streptomyces</taxon>
    </lineage>
</organism>
<accession>M3FK43</accession>
<dbReference type="EMBL" id="KB405089">
    <property type="protein sequence ID" value="EMF53295.1"/>
    <property type="molecule type" value="Genomic_DNA"/>
</dbReference>
<sequence>MVDEGRHPVGIVSIGDLAMERDSESALGDISVARPNR</sequence>